<evidence type="ECO:0000256" key="1">
    <source>
        <dbReference type="SAM" id="Phobius"/>
    </source>
</evidence>
<protein>
    <submittedName>
        <fullName evidence="2">Uncharacterized protein</fullName>
    </submittedName>
</protein>
<evidence type="ECO:0000313" key="3">
    <source>
        <dbReference type="Proteomes" id="UP000473854"/>
    </source>
</evidence>
<keyword evidence="1" id="KW-1133">Transmembrane helix</keyword>
<feature type="transmembrane region" description="Helical" evidence="1">
    <location>
        <begin position="65"/>
        <end position="86"/>
    </location>
</feature>
<dbReference type="AlphaFoldDB" id="A0A6L6GDL7"/>
<dbReference type="EMBL" id="WLYL01000006">
    <property type="protein sequence ID" value="MTD10487.1"/>
    <property type="molecule type" value="Genomic_DNA"/>
</dbReference>
<keyword evidence="1" id="KW-0812">Transmembrane</keyword>
<dbReference type="Proteomes" id="UP000473854">
    <property type="component" value="Unassembled WGS sequence"/>
</dbReference>
<accession>A0A6L6GDL7</accession>
<dbReference type="RefSeq" id="WP_154772122.1">
    <property type="nucleotide sequence ID" value="NZ_JAXHPJ010000016.1"/>
</dbReference>
<comment type="caution">
    <text evidence="2">The sequence shown here is derived from an EMBL/GenBank/DDBJ whole genome shotgun (WGS) entry which is preliminary data.</text>
</comment>
<feature type="transmembrane region" description="Helical" evidence="1">
    <location>
        <begin position="18"/>
        <end position="45"/>
    </location>
</feature>
<gene>
    <name evidence="2" type="ORF">GIX10_03345</name>
</gene>
<name>A0A6L6GDL7_9GAMM</name>
<keyword evidence="1" id="KW-0472">Membrane</keyword>
<evidence type="ECO:0000313" key="2">
    <source>
        <dbReference type="EMBL" id="MTD10487.1"/>
    </source>
</evidence>
<sequence>MQDFILNFTRILEKNPKIYWSIIIGIVGCLALFVVEAFHVQNILATLNTKDQALMKITIDPIATIYFWVRIALLFIVIIWSNLEYLKTKKQLGLK</sequence>
<reference evidence="2 3" key="1">
    <citation type="submission" date="2019-11" db="EMBL/GenBank/DDBJ databases">
        <authorList>
            <person name="An D."/>
        </authorList>
    </citation>
    <scope>NUCLEOTIDE SEQUENCE [LARGE SCALE GENOMIC DNA]</scope>
    <source>
        <strain evidence="2 3">YIM 103518</strain>
    </source>
</reference>
<proteinExistence type="predicted"/>
<organism evidence="2 3">
    <name type="scientific">Acinetobacter faecalis</name>
    <dbReference type="NCBI Taxonomy" id="2665161"/>
    <lineage>
        <taxon>Bacteria</taxon>
        <taxon>Pseudomonadati</taxon>
        <taxon>Pseudomonadota</taxon>
        <taxon>Gammaproteobacteria</taxon>
        <taxon>Moraxellales</taxon>
        <taxon>Moraxellaceae</taxon>
        <taxon>Acinetobacter</taxon>
    </lineage>
</organism>